<proteinExistence type="predicted"/>
<dbReference type="Proteomes" id="UP001497482">
    <property type="component" value="Chromosome 6"/>
</dbReference>
<feature type="region of interest" description="Disordered" evidence="1">
    <location>
        <begin position="1"/>
        <end position="27"/>
    </location>
</feature>
<name>A0AAV2M5V9_KNICA</name>
<dbReference type="AlphaFoldDB" id="A0AAV2M5V9"/>
<sequence>MQSEEREEKRGERGGGEGAEQQGGSAVPCKQRHHLFVLRHCIVTHLRLQGRPQCHPGAEEPCAVVIIIMKNRFHSKDNRMHQSNDHHHLWRDQEDTEDRRRHRRARKLLAFLTSLSRTWGWLKPRDRPSLQRSVSALKLLEV</sequence>
<reference evidence="2 3" key="1">
    <citation type="submission" date="2024-04" db="EMBL/GenBank/DDBJ databases">
        <authorList>
            <person name="Waldvogel A.-M."/>
            <person name="Schoenle A."/>
        </authorList>
    </citation>
    <scope>NUCLEOTIDE SEQUENCE [LARGE SCALE GENOMIC DNA]</scope>
</reference>
<evidence type="ECO:0000313" key="2">
    <source>
        <dbReference type="EMBL" id="CAL1608756.1"/>
    </source>
</evidence>
<dbReference type="EMBL" id="OZ035828">
    <property type="protein sequence ID" value="CAL1608756.1"/>
    <property type="molecule type" value="Genomic_DNA"/>
</dbReference>
<feature type="compositionally biased region" description="Basic and acidic residues" evidence="1">
    <location>
        <begin position="1"/>
        <end position="15"/>
    </location>
</feature>
<evidence type="ECO:0000256" key="1">
    <source>
        <dbReference type="SAM" id="MobiDB-lite"/>
    </source>
</evidence>
<keyword evidence="3" id="KW-1185">Reference proteome</keyword>
<organism evidence="2 3">
    <name type="scientific">Knipowitschia caucasica</name>
    <name type="common">Caucasian dwarf goby</name>
    <name type="synonym">Pomatoschistus caucasicus</name>
    <dbReference type="NCBI Taxonomy" id="637954"/>
    <lineage>
        <taxon>Eukaryota</taxon>
        <taxon>Metazoa</taxon>
        <taxon>Chordata</taxon>
        <taxon>Craniata</taxon>
        <taxon>Vertebrata</taxon>
        <taxon>Euteleostomi</taxon>
        <taxon>Actinopterygii</taxon>
        <taxon>Neopterygii</taxon>
        <taxon>Teleostei</taxon>
        <taxon>Neoteleostei</taxon>
        <taxon>Acanthomorphata</taxon>
        <taxon>Gobiaria</taxon>
        <taxon>Gobiiformes</taxon>
        <taxon>Gobioidei</taxon>
        <taxon>Gobiidae</taxon>
        <taxon>Gobiinae</taxon>
        <taxon>Knipowitschia</taxon>
    </lineage>
</organism>
<evidence type="ECO:0000313" key="3">
    <source>
        <dbReference type="Proteomes" id="UP001497482"/>
    </source>
</evidence>
<gene>
    <name evidence="2" type="ORF">KC01_LOCUS35627</name>
</gene>
<accession>A0AAV2M5V9</accession>
<protein>
    <submittedName>
        <fullName evidence="2">Uncharacterized protein</fullName>
    </submittedName>
</protein>